<sequence>MLLASKLTESETEAKPTTSILKARKHKTTFSGTAHYRREFRWQAKAWLGLSQGCGYTASLTRITRPQHTRAHRSQVVRFLTPPTYPELPAMEDQASQREDERFPRRARVFRSVAETLIALRGSGFSDSATSPNGLTQAFRACARRNRLVEHPGQGFLAEDSFGCRSCQRSRSRPAQAKACWSELVSIF</sequence>
<gene>
    <name evidence="1" type="ORF">CPLU01_07630</name>
</gene>
<accession>A0A8H6NEV4</accession>
<evidence type="ECO:0000313" key="1">
    <source>
        <dbReference type="EMBL" id="KAF6830015.1"/>
    </source>
</evidence>
<organism evidence="1 2">
    <name type="scientific">Colletotrichum plurivorum</name>
    <dbReference type="NCBI Taxonomy" id="2175906"/>
    <lineage>
        <taxon>Eukaryota</taxon>
        <taxon>Fungi</taxon>
        <taxon>Dikarya</taxon>
        <taxon>Ascomycota</taxon>
        <taxon>Pezizomycotina</taxon>
        <taxon>Sordariomycetes</taxon>
        <taxon>Hypocreomycetidae</taxon>
        <taxon>Glomerellales</taxon>
        <taxon>Glomerellaceae</taxon>
        <taxon>Colletotrichum</taxon>
        <taxon>Colletotrichum orchidearum species complex</taxon>
    </lineage>
</organism>
<proteinExistence type="predicted"/>
<reference evidence="1" key="1">
    <citation type="journal article" date="2020" name="Phytopathology">
        <title>Genome Sequence Resources of Colletotrichum truncatum, C. plurivorum, C. musicola, and C. sojae: Four Species Pathogenic to Soybean (Glycine max).</title>
        <authorList>
            <person name="Rogerio F."/>
            <person name="Boufleur T.R."/>
            <person name="Ciampi-Guillardi M."/>
            <person name="Sukno S.A."/>
            <person name="Thon M.R."/>
            <person name="Massola Junior N.S."/>
            <person name="Baroncelli R."/>
        </authorList>
    </citation>
    <scope>NUCLEOTIDE SEQUENCE</scope>
    <source>
        <strain evidence="1">LFN00145</strain>
    </source>
</reference>
<protein>
    <submittedName>
        <fullName evidence="1">Uncharacterized protein</fullName>
    </submittedName>
</protein>
<evidence type="ECO:0000313" key="2">
    <source>
        <dbReference type="Proteomes" id="UP000654918"/>
    </source>
</evidence>
<name>A0A8H6NEV4_9PEZI</name>
<keyword evidence="2" id="KW-1185">Reference proteome</keyword>
<dbReference type="EMBL" id="WIGO01000100">
    <property type="protein sequence ID" value="KAF6830015.1"/>
    <property type="molecule type" value="Genomic_DNA"/>
</dbReference>
<dbReference type="AlphaFoldDB" id="A0A8H6NEV4"/>
<dbReference type="Proteomes" id="UP000654918">
    <property type="component" value="Unassembled WGS sequence"/>
</dbReference>
<comment type="caution">
    <text evidence="1">The sequence shown here is derived from an EMBL/GenBank/DDBJ whole genome shotgun (WGS) entry which is preliminary data.</text>
</comment>